<dbReference type="Gene3D" id="1.10.10.10">
    <property type="entry name" value="Winged helix-like DNA-binding domain superfamily/Winged helix DNA-binding domain"/>
    <property type="match status" value="1"/>
</dbReference>
<dbReference type="InterPro" id="IPR000524">
    <property type="entry name" value="Tscrpt_reg_HTH_GntR"/>
</dbReference>
<dbReference type="InterPro" id="IPR011711">
    <property type="entry name" value="GntR_C"/>
</dbReference>
<dbReference type="RefSeq" id="WP_209643928.1">
    <property type="nucleotide sequence ID" value="NZ_JAGINW010000001.1"/>
</dbReference>
<keyword evidence="6" id="KW-1185">Reference proteome</keyword>
<evidence type="ECO:0000256" key="1">
    <source>
        <dbReference type="ARBA" id="ARBA00023015"/>
    </source>
</evidence>
<dbReference type="PANTHER" id="PTHR43537:SF45">
    <property type="entry name" value="GNTR FAMILY REGULATORY PROTEIN"/>
    <property type="match status" value="1"/>
</dbReference>
<evidence type="ECO:0000313" key="5">
    <source>
        <dbReference type="EMBL" id="MBP2326917.1"/>
    </source>
</evidence>
<dbReference type="GO" id="GO:0003677">
    <property type="term" value="F:DNA binding"/>
    <property type="evidence" value="ECO:0007669"/>
    <property type="project" value="UniProtKB-KW"/>
</dbReference>
<evidence type="ECO:0000259" key="4">
    <source>
        <dbReference type="PROSITE" id="PS50949"/>
    </source>
</evidence>
<dbReference type="Pfam" id="PF07729">
    <property type="entry name" value="FCD"/>
    <property type="match status" value="1"/>
</dbReference>
<sequence>MNAPPALRAVSRVDNLREQVSEALRAALISGQLRPGVVYSAPVLGEMLGVSATPVREAMLDLVREGLVEVLRNKGFRVTELSDHQLDQFAKVRLLLEVPTMGEVAAAADNPQIVEALKALRARADEMAEAARGEDMVRFIQLDTDFHTDFLALAGNAELVTIVRDLRNRSRLYGLEAVARAGLLDRSVAEHSQMIDLALAGDRPGLEALAAQHIGHVRTLWAEPPR</sequence>
<dbReference type="Pfam" id="PF00392">
    <property type="entry name" value="GntR"/>
    <property type="match status" value="1"/>
</dbReference>
<reference evidence="5 6" key="1">
    <citation type="submission" date="2021-03" db="EMBL/GenBank/DDBJ databases">
        <title>Sequencing the genomes of 1000 actinobacteria strains.</title>
        <authorList>
            <person name="Klenk H.-P."/>
        </authorList>
    </citation>
    <scope>NUCLEOTIDE SEQUENCE [LARGE SCALE GENOMIC DNA]</scope>
    <source>
        <strain evidence="5 6">DSM 46670</strain>
    </source>
</reference>
<accession>A0ABS4TR86</accession>
<proteinExistence type="predicted"/>
<comment type="caution">
    <text evidence="5">The sequence shown here is derived from an EMBL/GenBank/DDBJ whole genome shotgun (WGS) entry which is preliminary data.</text>
</comment>
<dbReference type="SUPFAM" id="SSF48008">
    <property type="entry name" value="GntR ligand-binding domain-like"/>
    <property type="match status" value="1"/>
</dbReference>
<dbReference type="InterPro" id="IPR036388">
    <property type="entry name" value="WH-like_DNA-bd_sf"/>
</dbReference>
<organism evidence="5 6">
    <name type="scientific">Kibdelosporangium banguiense</name>
    <dbReference type="NCBI Taxonomy" id="1365924"/>
    <lineage>
        <taxon>Bacteria</taxon>
        <taxon>Bacillati</taxon>
        <taxon>Actinomycetota</taxon>
        <taxon>Actinomycetes</taxon>
        <taxon>Pseudonocardiales</taxon>
        <taxon>Pseudonocardiaceae</taxon>
        <taxon>Kibdelosporangium</taxon>
    </lineage>
</organism>
<evidence type="ECO:0000256" key="3">
    <source>
        <dbReference type="ARBA" id="ARBA00023163"/>
    </source>
</evidence>
<name>A0ABS4TR86_9PSEU</name>
<dbReference type="InterPro" id="IPR036390">
    <property type="entry name" value="WH_DNA-bd_sf"/>
</dbReference>
<dbReference type="CDD" id="cd07377">
    <property type="entry name" value="WHTH_GntR"/>
    <property type="match status" value="1"/>
</dbReference>
<dbReference type="Gene3D" id="1.20.120.530">
    <property type="entry name" value="GntR ligand-binding domain-like"/>
    <property type="match status" value="1"/>
</dbReference>
<dbReference type="SMART" id="SM00895">
    <property type="entry name" value="FCD"/>
    <property type="match status" value="1"/>
</dbReference>
<dbReference type="InterPro" id="IPR008920">
    <property type="entry name" value="TF_FadR/GntR_C"/>
</dbReference>
<keyword evidence="2 5" id="KW-0238">DNA-binding</keyword>
<dbReference type="EMBL" id="JAGINW010000001">
    <property type="protein sequence ID" value="MBP2326917.1"/>
    <property type="molecule type" value="Genomic_DNA"/>
</dbReference>
<keyword evidence="3" id="KW-0804">Transcription</keyword>
<evidence type="ECO:0000313" key="6">
    <source>
        <dbReference type="Proteomes" id="UP001519332"/>
    </source>
</evidence>
<keyword evidence="1" id="KW-0805">Transcription regulation</keyword>
<gene>
    <name evidence="5" type="ORF">JOF56_007302</name>
</gene>
<evidence type="ECO:0000256" key="2">
    <source>
        <dbReference type="ARBA" id="ARBA00023125"/>
    </source>
</evidence>
<dbReference type="Proteomes" id="UP001519332">
    <property type="component" value="Unassembled WGS sequence"/>
</dbReference>
<dbReference type="SUPFAM" id="SSF46785">
    <property type="entry name" value="Winged helix' DNA-binding domain"/>
    <property type="match status" value="1"/>
</dbReference>
<dbReference type="PANTHER" id="PTHR43537">
    <property type="entry name" value="TRANSCRIPTIONAL REGULATOR, GNTR FAMILY"/>
    <property type="match status" value="1"/>
</dbReference>
<feature type="domain" description="HTH gntR-type" evidence="4">
    <location>
        <begin position="14"/>
        <end position="81"/>
    </location>
</feature>
<dbReference type="SMART" id="SM00345">
    <property type="entry name" value="HTH_GNTR"/>
    <property type="match status" value="1"/>
</dbReference>
<protein>
    <submittedName>
        <fullName evidence="5">DNA-binding GntR family transcriptional regulator</fullName>
    </submittedName>
</protein>
<dbReference type="PROSITE" id="PS50949">
    <property type="entry name" value="HTH_GNTR"/>
    <property type="match status" value="1"/>
</dbReference>